<feature type="region of interest" description="Disordered" evidence="1">
    <location>
        <begin position="162"/>
        <end position="183"/>
    </location>
</feature>
<keyword evidence="3" id="KW-1185">Reference proteome</keyword>
<dbReference type="Proteomes" id="UP000736335">
    <property type="component" value="Unassembled WGS sequence"/>
</dbReference>
<dbReference type="OrthoDB" id="3259897at2759"/>
<evidence type="ECO:0000313" key="3">
    <source>
        <dbReference type="Proteomes" id="UP000736335"/>
    </source>
</evidence>
<dbReference type="EMBL" id="WIUZ02000004">
    <property type="protein sequence ID" value="KAF9787895.1"/>
    <property type="molecule type" value="Genomic_DNA"/>
</dbReference>
<name>A0A9P6L9C3_9AGAM</name>
<proteinExistence type="predicted"/>
<evidence type="ECO:0000313" key="2">
    <source>
        <dbReference type="EMBL" id="KAF9787895.1"/>
    </source>
</evidence>
<sequence length="478" mass="52457">MSPVLHDPLPSLCPRKGPRHGSIHRSTHLEIRVFSPAIKATPREMLPVFGDHDEVTGVVLLDPRYCTSPGRITITLDGSFIIGNAAPHDGLRRGTQHHTFLTSSHIFYTAEPNGAQTSSTLREALANTVRQKPWRPRAGSVNSDNRLPPNMFPFKFDIPQGQRGQEMPPSFSVSSASGDPIDGAERAEDAEVSYVVTAVWEANNGLGRALIEAPIIFQPETDFDCLDAPSKPQAWLELPLRTDRSHVPFQCAVTLPDPASFSKKGQIPFFVVFTTQPRSRALCREIAADATIAVALLRKVTVNIERPCTIVSRPYSAPVAHQKGPPSAWTLGSNLEEVDPRPAATGILKRMVRCGPPRLMKSSSYREIRSVSLMNKELPPLPPPSPSSAATYTETKTLQTRMSIGFPKRPRNACAPDEHPSLAAHAALPDGLYKGTVHLDPHLLPSIDWAGLNVKYYIDVSVLFGQDELRARVPVRIF</sequence>
<comment type="caution">
    <text evidence="2">The sequence shown here is derived from an EMBL/GenBank/DDBJ whole genome shotgun (WGS) entry which is preliminary data.</text>
</comment>
<dbReference type="InterPro" id="IPR014752">
    <property type="entry name" value="Arrestin-like_C"/>
</dbReference>
<evidence type="ECO:0000256" key="1">
    <source>
        <dbReference type="SAM" id="MobiDB-lite"/>
    </source>
</evidence>
<protein>
    <submittedName>
        <fullName evidence="2">Uncharacterized protein</fullName>
    </submittedName>
</protein>
<reference evidence="2" key="2">
    <citation type="submission" date="2020-11" db="EMBL/GenBank/DDBJ databases">
        <authorList>
            <consortium name="DOE Joint Genome Institute"/>
            <person name="Kuo A."/>
            <person name="Miyauchi S."/>
            <person name="Kiss E."/>
            <person name="Drula E."/>
            <person name="Kohler A."/>
            <person name="Sanchez-Garcia M."/>
            <person name="Andreopoulos B."/>
            <person name="Barry K.W."/>
            <person name="Bonito G."/>
            <person name="Buee M."/>
            <person name="Carver A."/>
            <person name="Chen C."/>
            <person name="Cichocki N."/>
            <person name="Clum A."/>
            <person name="Culley D."/>
            <person name="Crous P.W."/>
            <person name="Fauchery L."/>
            <person name="Girlanda M."/>
            <person name="Hayes R."/>
            <person name="Keri Z."/>
            <person name="Labutti K."/>
            <person name="Lipzen A."/>
            <person name="Lombard V."/>
            <person name="Magnuson J."/>
            <person name="Maillard F."/>
            <person name="Morin E."/>
            <person name="Murat C."/>
            <person name="Nolan M."/>
            <person name="Ohm R."/>
            <person name="Pangilinan J."/>
            <person name="Pereira M."/>
            <person name="Perotto S."/>
            <person name="Peter M."/>
            <person name="Riley R."/>
            <person name="Sitrit Y."/>
            <person name="Stielow B."/>
            <person name="Szollosi G."/>
            <person name="Zifcakova L."/>
            <person name="Stursova M."/>
            <person name="Spatafora J.W."/>
            <person name="Tedersoo L."/>
            <person name="Vaario L.-M."/>
            <person name="Yamada A."/>
            <person name="Yan M."/>
            <person name="Wang P."/>
            <person name="Xu J."/>
            <person name="Bruns T."/>
            <person name="Baldrian P."/>
            <person name="Vilgalys R."/>
            <person name="Henrissat B."/>
            <person name="Grigoriev I.V."/>
            <person name="Hibbett D."/>
            <person name="Nagy L.G."/>
            <person name="Martin F.M."/>
        </authorList>
    </citation>
    <scope>NUCLEOTIDE SEQUENCE</scope>
    <source>
        <strain evidence="2">UH-Tt-Lm1</strain>
    </source>
</reference>
<accession>A0A9P6L9C3</accession>
<gene>
    <name evidence="2" type="ORF">BJ322DRAFT_1105935</name>
</gene>
<dbReference type="Gene3D" id="2.60.40.640">
    <property type="match status" value="1"/>
</dbReference>
<dbReference type="AlphaFoldDB" id="A0A9P6L9C3"/>
<organism evidence="2 3">
    <name type="scientific">Thelephora terrestris</name>
    <dbReference type="NCBI Taxonomy" id="56493"/>
    <lineage>
        <taxon>Eukaryota</taxon>
        <taxon>Fungi</taxon>
        <taxon>Dikarya</taxon>
        <taxon>Basidiomycota</taxon>
        <taxon>Agaricomycotina</taxon>
        <taxon>Agaricomycetes</taxon>
        <taxon>Thelephorales</taxon>
        <taxon>Thelephoraceae</taxon>
        <taxon>Thelephora</taxon>
    </lineage>
</organism>
<feature type="region of interest" description="Disordered" evidence="1">
    <location>
        <begin position="1"/>
        <end position="22"/>
    </location>
</feature>
<reference evidence="2" key="1">
    <citation type="journal article" date="2020" name="Nat. Commun.">
        <title>Large-scale genome sequencing of mycorrhizal fungi provides insights into the early evolution of symbiotic traits.</title>
        <authorList>
            <person name="Miyauchi S."/>
            <person name="Kiss E."/>
            <person name="Kuo A."/>
            <person name="Drula E."/>
            <person name="Kohler A."/>
            <person name="Sanchez-Garcia M."/>
            <person name="Morin E."/>
            <person name="Andreopoulos B."/>
            <person name="Barry K.W."/>
            <person name="Bonito G."/>
            <person name="Buee M."/>
            <person name="Carver A."/>
            <person name="Chen C."/>
            <person name="Cichocki N."/>
            <person name="Clum A."/>
            <person name="Culley D."/>
            <person name="Crous P.W."/>
            <person name="Fauchery L."/>
            <person name="Girlanda M."/>
            <person name="Hayes R.D."/>
            <person name="Keri Z."/>
            <person name="LaButti K."/>
            <person name="Lipzen A."/>
            <person name="Lombard V."/>
            <person name="Magnuson J."/>
            <person name="Maillard F."/>
            <person name="Murat C."/>
            <person name="Nolan M."/>
            <person name="Ohm R.A."/>
            <person name="Pangilinan J."/>
            <person name="Pereira M.F."/>
            <person name="Perotto S."/>
            <person name="Peter M."/>
            <person name="Pfister S."/>
            <person name="Riley R."/>
            <person name="Sitrit Y."/>
            <person name="Stielow J.B."/>
            <person name="Szollosi G."/>
            <person name="Zifcakova L."/>
            <person name="Stursova M."/>
            <person name="Spatafora J.W."/>
            <person name="Tedersoo L."/>
            <person name="Vaario L.M."/>
            <person name="Yamada A."/>
            <person name="Yan M."/>
            <person name="Wang P."/>
            <person name="Xu J."/>
            <person name="Bruns T."/>
            <person name="Baldrian P."/>
            <person name="Vilgalys R."/>
            <person name="Dunand C."/>
            <person name="Henrissat B."/>
            <person name="Grigoriev I.V."/>
            <person name="Hibbett D."/>
            <person name="Nagy L.G."/>
            <person name="Martin F.M."/>
        </authorList>
    </citation>
    <scope>NUCLEOTIDE SEQUENCE</scope>
    <source>
        <strain evidence="2">UH-Tt-Lm1</strain>
    </source>
</reference>